<evidence type="ECO:0000313" key="2">
    <source>
        <dbReference type="EMBL" id="SEF53160.1"/>
    </source>
</evidence>
<reference evidence="2 3" key="1">
    <citation type="submission" date="2016-10" db="EMBL/GenBank/DDBJ databases">
        <authorList>
            <person name="de Groot N.N."/>
        </authorList>
    </citation>
    <scope>NUCLEOTIDE SEQUENCE [LARGE SCALE GENOMIC DNA]</scope>
    <source>
        <strain evidence="2 3">DSM 26656</strain>
    </source>
</reference>
<dbReference type="EMBL" id="FNUY01000001">
    <property type="protein sequence ID" value="SEF53160.1"/>
    <property type="molecule type" value="Genomic_DNA"/>
</dbReference>
<organism evidence="2 3">
    <name type="scientific">Bosea lathyri</name>
    <dbReference type="NCBI Taxonomy" id="1036778"/>
    <lineage>
        <taxon>Bacteria</taxon>
        <taxon>Pseudomonadati</taxon>
        <taxon>Pseudomonadota</taxon>
        <taxon>Alphaproteobacteria</taxon>
        <taxon>Hyphomicrobiales</taxon>
        <taxon>Boseaceae</taxon>
        <taxon>Bosea</taxon>
    </lineage>
</organism>
<sequence length="117" mass="12327">MPPSSATTPMARRPEVDRIVPSEVSTPPGLRAAKARGRAPARTSLPEVVTLPPLKVIRPSRSAITPMALSVPLVVTMTPVALTLPPPEAAMPGLSRPTVAMDPRFKVAVEPPSTRIP</sequence>
<proteinExistence type="predicted"/>
<evidence type="ECO:0000313" key="3">
    <source>
        <dbReference type="Proteomes" id="UP000236743"/>
    </source>
</evidence>
<gene>
    <name evidence="2" type="ORF">SAMN04488115_101387</name>
</gene>
<evidence type="ECO:0000256" key="1">
    <source>
        <dbReference type="SAM" id="MobiDB-lite"/>
    </source>
</evidence>
<name>A0A1H5SRV4_9HYPH</name>
<accession>A0A1H5SRV4</accession>
<dbReference type="Proteomes" id="UP000236743">
    <property type="component" value="Unassembled WGS sequence"/>
</dbReference>
<protein>
    <submittedName>
        <fullName evidence="2">Uncharacterized protein</fullName>
    </submittedName>
</protein>
<dbReference type="AlphaFoldDB" id="A0A1H5SRV4"/>
<keyword evidence="3" id="KW-1185">Reference proteome</keyword>
<feature type="region of interest" description="Disordered" evidence="1">
    <location>
        <begin position="1"/>
        <end position="44"/>
    </location>
</feature>